<evidence type="ECO:0000259" key="4">
    <source>
        <dbReference type="Pfam" id="PF11380"/>
    </source>
</evidence>
<keyword evidence="3" id="KW-1133">Transmembrane helix</keyword>
<dbReference type="OrthoDB" id="2126793at2759"/>
<evidence type="ECO:0000256" key="2">
    <source>
        <dbReference type="ARBA" id="ARBA00022679"/>
    </source>
</evidence>
<dbReference type="EMBL" id="MCFG01000286">
    <property type="protein sequence ID" value="ORX76652.1"/>
    <property type="molecule type" value="Genomic_DNA"/>
</dbReference>
<dbReference type="AlphaFoldDB" id="A0A1Y1WT81"/>
<dbReference type="STRING" id="1754192.A0A1Y1WT81"/>
<dbReference type="InterPro" id="IPR021520">
    <property type="entry name" value="Stealth_CR2"/>
</dbReference>
<keyword evidence="3" id="KW-0812">Transmembrane</keyword>
<comment type="similarity">
    <text evidence="1">Belongs to the stealth family.</text>
</comment>
<accession>A0A1Y1WT81</accession>
<sequence length="911" mass="108071">MFIRRRRIKTIIIILAFIVFLSIFFFNSNGIKKSNTIVNSYINNQEILNSINNGKNITDDNIFEDINLDIQNEIDYIYEDLPINRTISASKLKKLLKDNEKNVDLKYILNYHGGDLEPEWEWARDISFVYTWVDGSEINFSDIKSKYNGGRREVSSRDRSADELRYSIRSLEKYLPWHRGTIFILTGQQVPEWLDTSNPRIKMVFHNDIFPEHVPPSYDASTIELFLDKIPGITERFVYFNDDFFANNYVHPCFFFTSKDFYPKVYRRYITKFNENKINQILEKNDMHEIFHVIKYSTYKLVKEYLYSNFKYRDLYHSGYVFYRDLFEPFRQLFEKELRPVCSDKFRNPFKPQVIYLYQAFMQYATQHKDFPNKLGGDGKAKKFPGYVLPSNRTIKKYGCEVQSPKVGDFFIKYGKITDNSRRNNGYFRLYNSNANLLMYNFNDLYTEDKSLFEFSKYMITRYPKPSPFEKKEYIELEKELLIKLKKIDKYSESVIENLPKFYDFKSSISKYNEIFENYKLGVIEKYLDDKKALSGHKNDTMSKREKNEIDFLLNYKGNSLEKEWQWAKSISIVYIYENDSNSNSNNKESQNMIKLNTIKYSLRSIERYLPWFDGTIYIVTEEKISDDDQLKIKHKNVKIVNQEDIIPETILSNENINKKLAIEMYLDKLPGISEKFIYLNNDSFFINYVHPRLFFGEDFTPKYNFGKPLTDNEIKKAKTNDLSFFSTYTLIKEYFGKNYIPTYRYLENAPIPLYRDLFDPVRKLYQEDINFNSKKNKPEILPMYLITNYNVYGTAQPYYPDFVTGYGKVKDAELPILNKDRTVKFYGFDITSSIIANDTLLLNISLSDAATTAAIDSNNNNNILKKINDSSKLFFSFEKDSKKILLNSNQINNLISLFNTLYNKKSSYED</sequence>
<name>A0A1Y1WT81_9FUNG</name>
<feature type="domain" description="Stealth protein CR2 conserved region 2" evidence="4">
    <location>
        <begin position="596"/>
        <end position="701"/>
    </location>
</feature>
<dbReference type="GO" id="GO:0005794">
    <property type="term" value="C:Golgi apparatus"/>
    <property type="evidence" value="ECO:0007669"/>
    <property type="project" value="TreeGrafter"/>
</dbReference>
<protein>
    <recommendedName>
        <fullName evidence="4">Stealth protein CR2 conserved region 2 domain-containing protein</fullName>
    </recommendedName>
</protein>
<dbReference type="Pfam" id="PF11380">
    <property type="entry name" value="Stealth_CR2"/>
    <property type="match status" value="2"/>
</dbReference>
<dbReference type="GO" id="GO:0016772">
    <property type="term" value="F:transferase activity, transferring phosphorus-containing groups"/>
    <property type="evidence" value="ECO:0007669"/>
    <property type="project" value="InterPro"/>
</dbReference>
<reference evidence="5 6" key="1">
    <citation type="submission" date="2016-08" db="EMBL/GenBank/DDBJ databases">
        <title>A Parts List for Fungal Cellulosomes Revealed by Comparative Genomics.</title>
        <authorList>
            <consortium name="DOE Joint Genome Institute"/>
            <person name="Haitjema C.H."/>
            <person name="Gilmore S.P."/>
            <person name="Henske J.K."/>
            <person name="Solomon K.V."/>
            <person name="De Groot R."/>
            <person name="Kuo A."/>
            <person name="Mondo S.J."/>
            <person name="Salamov A.A."/>
            <person name="Labutti K."/>
            <person name="Zhao Z."/>
            <person name="Chiniquy J."/>
            <person name="Barry K."/>
            <person name="Brewer H.M."/>
            <person name="Purvine S.O."/>
            <person name="Wright A.T."/>
            <person name="Boxma B."/>
            <person name="Van Alen T."/>
            <person name="Hackstein J.H."/>
            <person name="Baker S.E."/>
            <person name="Grigoriev I.V."/>
            <person name="O'Malley M.A."/>
        </authorList>
    </citation>
    <scope>NUCLEOTIDE SEQUENCE [LARGE SCALE GENOMIC DNA]</scope>
    <source>
        <strain evidence="5 6">S4</strain>
    </source>
</reference>
<dbReference type="Proteomes" id="UP000193944">
    <property type="component" value="Unassembled WGS sequence"/>
</dbReference>
<reference evidence="5 6" key="2">
    <citation type="submission" date="2016-08" db="EMBL/GenBank/DDBJ databases">
        <title>Pervasive Adenine N6-methylation of Active Genes in Fungi.</title>
        <authorList>
            <consortium name="DOE Joint Genome Institute"/>
            <person name="Mondo S.J."/>
            <person name="Dannebaum R.O."/>
            <person name="Kuo R.C."/>
            <person name="Labutti K."/>
            <person name="Haridas S."/>
            <person name="Kuo A."/>
            <person name="Salamov A."/>
            <person name="Ahrendt S.R."/>
            <person name="Lipzen A."/>
            <person name="Sullivan W."/>
            <person name="Andreopoulos W.B."/>
            <person name="Clum A."/>
            <person name="Lindquist E."/>
            <person name="Daum C."/>
            <person name="Ramamoorthy G.K."/>
            <person name="Gryganskyi A."/>
            <person name="Culley D."/>
            <person name="Magnuson J.K."/>
            <person name="James T.Y."/>
            <person name="O'Malley M.A."/>
            <person name="Stajich J.E."/>
            <person name="Spatafora J.W."/>
            <person name="Visel A."/>
            <person name="Grigoriev I.V."/>
        </authorList>
    </citation>
    <scope>NUCLEOTIDE SEQUENCE [LARGE SCALE GENOMIC DNA]</scope>
    <source>
        <strain evidence="5 6">S4</strain>
    </source>
</reference>
<feature type="domain" description="Stealth protein CR2 conserved region 2" evidence="4">
    <location>
        <begin position="157"/>
        <end position="259"/>
    </location>
</feature>
<evidence type="ECO:0000256" key="3">
    <source>
        <dbReference type="SAM" id="Phobius"/>
    </source>
</evidence>
<comment type="caution">
    <text evidence="5">The sequence shown here is derived from an EMBL/GenBank/DDBJ whole genome shotgun (WGS) entry which is preliminary data.</text>
</comment>
<evidence type="ECO:0000256" key="1">
    <source>
        <dbReference type="ARBA" id="ARBA00007583"/>
    </source>
</evidence>
<gene>
    <name evidence="5" type="ORF">BCR32DRAFT_329263</name>
</gene>
<keyword evidence="2" id="KW-0808">Transferase</keyword>
<dbReference type="PANTHER" id="PTHR24045:SF0">
    <property type="entry name" value="N-ACETYLGLUCOSAMINE-1-PHOSPHOTRANSFERASE SUBUNITS ALPHA_BETA"/>
    <property type="match status" value="1"/>
</dbReference>
<keyword evidence="3" id="KW-0472">Membrane</keyword>
<proteinExistence type="inferred from homology"/>
<evidence type="ECO:0000313" key="5">
    <source>
        <dbReference type="EMBL" id="ORX76652.1"/>
    </source>
</evidence>
<keyword evidence="6" id="KW-1185">Reference proteome</keyword>
<organism evidence="5 6">
    <name type="scientific">Anaeromyces robustus</name>
    <dbReference type="NCBI Taxonomy" id="1754192"/>
    <lineage>
        <taxon>Eukaryota</taxon>
        <taxon>Fungi</taxon>
        <taxon>Fungi incertae sedis</taxon>
        <taxon>Chytridiomycota</taxon>
        <taxon>Chytridiomycota incertae sedis</taxon>
        <taxon>Neocallimastigomycetes</taxon>
        <taxon>Neocallimastigales</taxon>
        <taxon>Neocallimastigaceae</taxon>
        <taxon>Anaeromyces</taxon>
    </lineage>
</organism>
<dbReference type="PANTHER" id="PTHR24045">
    <property type="match status" value="1"/>
</dbReference>
<feature type="transmembrane region" description="Helical" evidence="3">
    <location>
        <begin position="7"/>
        <end position="26"/>
    </location>
</feature>
<dbReference type="InterPro" id="IPR047141">
    <property type="entry name" value="Stealth"/>
</dbReference>
<evidence type="ECO:0000313" key="6">
    <source>
        <dbReference type="Proteomes" id="UP000193944"/>
    </source>
</evidence>